<accession>A0ABU2LLZ5</accession>
<feature type="transmembrane region" description="Helical" evidence="2">
    <location>
        <begin position="99"/>
        <end position="117"/>
    </location>
</feature>
<feature type="transmembrane region" description="Helical" evidence="2">
    <location>
        <begin position="65"/>
        <end position="87"/>
    </location>
</feature>
<feature type="transmembrane region" description="Helical" evidence="2">
    <location>
        <begin position="9"/>
        <end position="26"/>
    </location>
</feature>
<feature type="transmembrane region" description="Helical" evidence="2">
    <location>
        <begin position="38"/>
        <end position="58"/>
    </location>
</feature>
<protein>
    <recommendedName>
        <fullName evidence="5">Integral membrane protein</fullName>
    </recommendedName>
</protein>
<feature type="compositionally biased region" description="Gly residues" evidence="1">
    <location>
        <begin position="142"/>
        <end position="162"/>
    </location>
</feature>
<evidence type="ECO:0000313" key="3">
    <source>
        <dbReference type="EMBL" id="MDT0318073.1"/>
    </source>
</evidence>
<comment type="caution">
    <text evidence="3">The sequence shown here is derived from an EMBL/GenBank/DDBJ whole genome shotgun (WGS) entry which is preliminary data.</text>
</comment>
<evidence type="ECO:0000313" key="4">
    <source>
        <dbReference type="Proteomes" id="UP001183420"/>
    </source>
</evidence>
<keyword evidence="2" id="KW-0472">Membrane</keyword>
<keyword evidence="2" id="KW-1133">Transmembrane helix</keyword>
<dbReference type="Proteomes" id="UP001183420">
    <property type="component" value="Unassembled WGS sequence"/>
</dbReference>
<name>A0ABU2LLZ5_9ACTN</name>
<proteinExistence type="predicted"/>
<dbReference type="RefSeq" id="WP_311596479.1">
    <property type="nucleotide sequence ID" value="NZ_JAVREM010000004.1"/>
</dbReference>
<sequence>MVIGWLSRLLVAAGLIGSAWVHWVVWDDWARFMDVVGPLFMVNVIAGPVIALAVLLWRGHWLPELAAVGFGVATLGAYVMSLTVGFFDVQEQFRTDEELWGVITEAACVVFGLVLLAQRYAARSRKRDLPPPAGRRGRHRGGLQGQGQGQGQAQGQGQGGQA</sequence>
<reference evidence="4" key="1">
    <citation type="submission" date="2023-07" db="EMBL/GenBank/DDBJ databases">
        <title>30 novel species of actinomycetes from the DSMZ collection.</title>
        <authorList>
            <person name="Nouioui I."/>
        </authorList>
    </citation>
    <scope>NUCLEOTIDE SEQUENCE [LARGE SCALE GENOMIC DNA]</scope>
    <source>
        <strain evidence="4">DSM 44918</strain>
    </source>
</reference>
<organism evidence="3 4">
    <name type="scientific">Streptomyces millisiae</name>
    <dbReference type="NCBI Taxonomy" id="3075542"/>
    <lineage>
        <taxon>Bacteria</taxon>
        <taxon>Bacillati</taxon>
        <taxon>Actinomycetota</taxon>
        <taxon>Actinomycetes</taxon>
        <taxon>Kitasatosporales</taxon>
        <taxon>Streptomycetaceae</taxon>
        <taxon>Streptomyces</taxon>
    </lineage>
</organism>
<keyword evidence="4" id="KW-1185">Reference proteome</keyword>
<evidence type="ECO:0000256" key="2">
    <source>
        <dbReference type="SAM" id="Phobius"/>
    </source>
</evidence>
<keyword evidence="2" id="KW-0812">Transmembrane</keyword>
<evidence type="ECO:0000256" key="1">
    <source>
        <dbReference type="SAM" id="MobiDB-lite"/>
    </source>
</evidence>
<evidence type="ECO:0008006" key="5">
    <source>
        <dbReference type="Google" id="ProtNLM"/>
    </source>
</evidence>
<gene>
    <name evidence="3" type="ORF">RNC47_06955</name>
</gene>
<feature type="region of interest" description="Disordered" evidence="1">
    <location>
        <begin position="126"/>
        <end position="162"/>
    </location>
</feature>
<dbReference type="EMBL" id="JAVREM010000004">
    <property type="protein sequence ID" value="MDT0318073.1"/>
    <property type="molecule type" value="Genomic_DNA"/>
</dbReference>